<evidence type="ECO:0000313" key="4">
    <source>
        <dbReference type="Proteomes" id="UP001066276"/>
    </source>
</evidence>
<feature type="compositionally biased region" description="Basic and acidic residues" evidence="1">
    <location>
        <begin position="1"/>
        <end position="27"/>
    </location>
</feature>
<protein>
    <submittedName>
        <fullName evidence="2">Uncharacterized protein</fullName>
    </submittedName>
</protein>
<sequence>MKSRLMGRERRATEERGAAAQKDRSATTDESQEEKRSRRWNRNLGDPGGVTQTYQPRFRRSVATSGAFRDQARGARLVGWGERKEQ</sequence>
<accession>A0AAV7RUI8</accession>
<comment type="caution">
    <text evidence="2">The sequence shown here is derived from an EMBL/GenBank/DDBJ whole genome shotgun (WGS) entry which is preliminary data.</text>
</comment>
<feature type="region of interest" description="Disordered" evidence="1">
    <location>
        <begin position="1"/>
        <end position="86"/>
    </location>
</feature>
<dbReference type="EMBL" id="JANPWB010000009">
    <property type="protein sequence ID" value="KAJ1156456.1"/>
    <property type="molecule type" value="Genomic_DNA"/>
</dbReference>
<keyword evidence="4" id="KW-1185">Reference proteome</keyword>
<gene>
    <name evidence="2" type="ORF">NDU88_009175</name>
    <name evidence="3" type="ORF">NDU88_009189</name>
</gene>
<organism evidence="2 4">
    <name type="scientific">Pleurodeles waltl</name>
    <name type="common">Iberian ribbed newt</name>
    <dbReference type="NCBI Taxonomy" id="8319"/>
    <lineage>
        <taxon>Eukaryota</taxon>
        <taxon>Metazoa</taxon>
        <taxon>Chordata</taxon>
        <taxon>Craniata</taxon>
        <taxon>Vertebrata</taxon>
        <taxon>Euteleostomi</taxon>
        <taxon>Amphibia</taxon>
        <taxon>Batrachia</taxon>
        <taxon>Caudata</taxon>
        <taxon>Salamandroidea</taxon>
        <taxon>Salamandridae</taxon>
        <taxon>Pleurodelinae</taxon>
        <taxon>Pleurodeles</taxon>
    </lineage>
</organism>
<reference evidence="2" key="1">
    <citation type="journal article" date="2022" name="bioRxiv">
        <title>Sequencing and chromosome-scale assembly of the giantPleurodeles waltlgenome.</title>
        <authorList>
            <person name="Brown T."/>
            <person name="Elewa A."/>
            <person name="Iarovenko S."/>
            <person name="Subramanian E."/>
            <person name="Araus A.J."/>
            <person name="Petzold A."/>
            <person name="Susuki M."/>
            <person name="Suzuki K.-i.T."/>
            <person name="Hayashi T."/>
            <person name="Toyoda A."/>
            <person name="Oliveira C."/>
            <person name="Osipova E."/>
            <person name="Leigh N.D."/>
            <person name="Simon A."/>
            <person name="Yun M.H."/>
        </authorList>
    </citation>
    <scope>NUCLEOTIDE SEQUENCE</scope>
    <source>
        <strain evidence="2">20211129_DDA</strain>
        <tissue evidence="2">Liver</tissue>
    </source>
</reference>
<proteinExistence type="predicted"/>
<evidence type="ECO:0000313" key="2">
    <source>
        <dbReference type="EMBL" id="KAJ1156456.1"/>
    </source>
</evidence>
<evidence type="ECO:0000256" key="1">
    <source>
        <dbReference type="SAM" id="MobiDB-lite"/>
    </source>
</evidence>
<dbReference type="AlphaFoldDB" id="A0AAV7RUI8"/>
<evidence type="ECO:0000313" key="3">
    <source>
        <dbReference type="EMBL" id="KAJ1156470.1"/>
    </source>
</evidence>
<dbReference type="Proteomes" id="UP001066276">
    <property type="component" value="Chromosome 5"/>
</dbReference>
<dbReference type="EMBL" id="JANPWB010000009">
    <property type="protein sequence ID" value="KAJ1156470.1"/>
    <property type="molecule type" value="Genomic_DNA"/>
</dbReference>
<name>A0AAV7RUI8_PLEWA</name>